<protein>
    <submittedName>
        <fullName evidence="1">Uncharacterized protein</fullName>
    </submittedName>
</protein>
<gene>
    <name evidence="1" type="ORF">BDR25DRAFT_335621</name>
</gene>
<accession>A0ACB6QQ79</accession>
<reference evidence="1" key="1">
    <citation type="journal article" date="2020" name="Stud. Mycol.">
        <title>101 Dothideomycetes genomes: a test case for predicting lifestyles and emergence of pathogens.</title>
        <authorList>
            <person name="Haridas S."/>
            <person name="Albert R."/>
            <person name="Binder M."/>
            <person name="Bloem J."/>
            <person name="Labutti K."/>
            <person name="Salamov A."/>
            <person name="Andreopoulos B."/>
            <person name="Baker S."/>
            <person name="Barry K."/>
            <person name="Bills G."/>
            <person name="Bluhm B."/>
            <person name="Cannon C."/>
            <person name="Castanera R."/>
            <person name="Culley D."/>
            <person name="Daum C."/>
            <person name="Ezra D."/>
            <person name="Gonzalez J."/>
            <person name="Henrissat B."/>
            <person name="Kuo A."/>
            <person name="Liang C."/>
            <person name="Lipzen A."/>
            <person name="Lutzoni F."/>
            <person name="Magnuson J."/>
            <person name="Mondo S."/>
            <person name="Nolan M."/>
            <person name="Ohm R."/>
            <person name="Pangilinan J."/>
            <person name="Park H.-J."/>
            <person name="Ramirez L."/>
            <person name="Alfaro M."/>
            <person name="Sun H."/>
            <person name="Tritt A."/>
            <person name="Yoshinaga Y."/>
            <person name="Zwiers L.-H."/>
            <person name="Turgeon B."/>
            <person name="Goodwin S."/>
            <person name="Spatafora J."/>
            <person name="Crous P."/>
            <person name="Grigoriev I."/>
        </authorList>
    </citation>
    <scope>NUCLEOTIDE SEQUENCE</scope>
    <source>
        <strain evidence="1">ATCC 200398</strain>
    </source>
</reference>
<keyword evidence="2" id="KW-1185">Reference proteome</keyword>
<evidence type="ECO:0000313" key="1">
    <source>
        <dbReference type="EMBL" id="KAF2468247.1"/>
    </source>
</evidence>
<dbReference type="EMBL" id="MU003517">
    <property type="protein sequence ID" value="KAF2468247.1"/>
    <property type="molecule type" value="Genomic_DNA"/>
</dbReference>
<organism evidence="1 2">
    <name type="scientific">Lindgomyces ingoldianus</name>
    <dbReference type="NCBI Taxonomy" id="673940"/>
    <lineage>
        <taxon>Eukaryota</taxon>
        <taxon>Fungi</taxon>
        <taxon>Dikarya</taxon>
        <taxon>Ascomycota</taxon>
        <taxon>Pezizomycotina</taxon>
        <taxon>Dothideomycetes</taxon>
        <taxon>Pleosporomycetidae</taxon>
        <taxon>Pleosporales</taxon>
        <taxon>Lindgomycetaceae</taxon>
        <taxon>Lindgomyces</taxon>
    </lineage>
</organism>
<comment type="caution">
    <text evidence="1">The sequence shown here is derived from an EMBL/GenBank/DDBJ whole genome shotgun (WGS) entry which is preliminary data.</text>
</comment>
<proteinExistence type="predicted"/>
<dbReference type="Proteomes" id="UP000799755">
    <property type="component" value="Unassembled WGS sequence"/>
</dbReference>
<sequence>MAPANRNPELAVKISQMRLTIAPIVHVLTGQPHPEFPSTMLGLFLLTEDQLDAMARYYSQLAPDAHTFSYPQYMDWSKPFLSKPKPGDTEDESCRLSDYERLKIKMRMFARFIGMRGAETPQWEYERQIELLRANINKTLEEEGRLQSRKWYGGPPAIP</sequence>
<name>A0ACB6QQ79_9PLEO</name>
<evidence type="ECO:0000313" key="2">
    <source>
        <dbReference type="Proteomes" id="UP000799755"/>
    </source>
</evidence>